<evidence type="ECO:0000256" key="1">
    <source>
        <dbReference type="SAM" id="Phobius"/>
    </source>
</evidence>
<evidence type="ECO:0000313" key="3">
    <source>
        <dbReference type="Proteomes" id="UP001549104"/>
    </source>
</evidence>
<gene>
    <name evidence="2" type="ORF">ABIC55_003542</name>
</gene>
<sequence length="148" mass="16528">MILTKTGLKNAILYGLLSGLVLATFLKGVELITHLTVYTLLLNVDYIPYINTFAFPELIEVGFHLLVSIALAICLYLLFVHLKISSRKQIIVTATTVCLIIGIALFPTTTFSDKTPDFRSFPSFSYWMAGHIIYGYILGYLLAKSKDN</sequence>
<feature type="transmembrane region" description="Helical" evidence="1">
    <location>
        <begin position="12"/>
        <end position="41"/>
    </location>
</feature>
<name>A0ABV2KBH6_SPOPS</name>
<proteinExistence type="predicted"/>
<feature type="transmembrane region" description="Helical" evidence="1">
    <location>
        <begin position="124"/>
        <end position="143"/>
    </location>
</feature>
<keyword evidence="1" id="KW-0812">Transmembrane</keyword>
<accession>A0ABV2KBH6</accession>
<evidence type="ECO:0000313" key="2">
    <source>
        <dbReference type="EMBL" id="MET3658425.1"/>
    </source>
</evidence>
<feature type="transmembrane region" description="Helical" evidence="1">
    <location>
        <begin position="91"/>
        <end position="112"/>
    </location>
</feature>
<keyword evidence="1" id="KW-0472">Membrane</keyword>
<keyword evidence="1" id="KW-1133">Transmembrane helix</keyword>
<comment type="caution">
    <text evidence="2">The sequence shown here is derived from an EMBL/GenBank/DDBJ whole genome shotgun (WGS) entry which is preliminary data.</text>
</comment>
<organism evidence="2 3">
    <name type="scientific">Sporosarcina psychrophila</name>
    <name type="common">Bacillus psychrophilus</name>
    <dbReference type="NCBI Taxonomy" id="1476"/>
    <lineage>
        <taxon>Bacteria</taxon>
        <taxon>Bacillati</taxon>
        <taxon>Bacillota</taxon>
        <taxon>Bacilli</taxon>
        <taxon>Bacillales</taxon>
        <taxon>Caryophanaceae</taxon>
        <taxon>Sporosarcina</taxon>
    </lineage>
</organism>
<dbReference type="Proteomes" id="UP001549104">
    <property type="component" value="Unassembled WGS sequence"/>
</dbReference>
<keyword evidence="3" id="KW-1185">Reference proteome</keyword>
<feature type="transmembrane region" description="Helical" evidence="1">
    <location>
        <begin position="61"/>
        <end position="79"/>
    </location>
</feature>
<dbReference type="RefSeq" id="WP_197485316.1">
    <property type="nucleotide sequence ID" value="NZ_CP014616.1"/>
</dbReference>
<reference evidence="2 3" key="1">
    <citation type="submission" date="2024-06" db="EMBL/GenBank/DDBJ databases">
        <title>Sorghum-associated microbial communities from plants grown in Nebraska, USA.</title>
        <authorList>
            <person name="Schachtman D."/>
        </authorList>
    </citation>
    <scope>NUCLEOTIDE SEQUENCE [LARGE SCALE GENOMIC DNA]</scope>
    <source>
        <strain evidence="2 3">1288</strain>
    </source>
</reference>
<protein>
    <submittedName>
        <fullName evidence="2">Uncharacterized protein</fullName>
    </submittedName>
</protein>
<dbReference type="EMBL" id="JBEPME010000005">
    <property type="protein sequence ID" value="MET3658425.1"/>
    <property type="molecule type" value="Genomic_DNA"/>
</dbReference>